<feature type="compositionally biased region" description="Acidic residues" evidence="1">
    <location>
        <begin position="88"/>
        <end position="112"/>
    </location>
</feature>
<gene>
    <name evidence="2" type="primary">DYNC2I1</name>
</gene>
<feature type="region of interest" description="Disordered" evidence="1">
    <location>
        <begin position="1"/>
        <end position="115"/>
    </location>
</feature>
<dbReference type="GO" id="GO:0042073">
    <property type="term" value="P:intraciliary transport"/>
    <property type="evidence" value="ECO:0007669"/>
    <property type="project" value="InterPro"/>
</dbReference>
<dbReference type="GeneTree" id="ENSGT00390000013743"/>
<dbReference type="InterPro" id="IPR042505">
    <property type="entry name" value="DYNC2I1"/>
</dbReference>
<reference evidence="2" key="2">
    <citation type="submission" date="2025-09" db="UniProtKB">
        <authorList>
            <consortium name="Ensembl"/>
        </authorList>
    </citation>
    <scope>IDENTIFICATION</scope>
</reference>
<proteinExistence type="predicted"/>
<dbReference type="Ensembl" id="ENSSPUT00000014508.1">
    <property type="protein sequence ID" value="ENSSPUP00000013605.1"/>
    <property type="gene ID" value="ENSSPUG00000010469.1"/>
</dbReference>
<dbReference type="Proteomes" id="UP000694392">
    <property type="component" value="Unplaced"/>
</dbReference>
<evidence type="ECO:0000256" key="1">
    <source>
        <dbReference type="SAM" id="MobiDB-lite"/>
    </source>
</evidence>
<name>A0A8D0H3H3_SPHPU</name>
<feature type="compositionally biased region" description="Basic and acidic residues" evidence="1">
    <location>
        <begin position="59"/>
        <end position="68"/>
    </location>
</feature>
<dbReference type="GO" id="GO:0005929">
    <property type="term" value="C:cilium"/>
    <property type="evidence" value="ECO:0007669"/>
    <property type="project" value="GOC"/>
</dbReference>
<dbReference type="PANTHER" id="PTHR16022">
    <property type="entry name" value="WD REPEAT DOMAIN 60"/>
    <property type="match status" value="1"/>
</dbReference>
<keyword evidence="3" id="KW-1185">Reference proteome</keyword>
<accession>A0A8D0H3H3</accession>
<dbReference type="GO" id="GO:0045504">
    <property type="term" value="F:dynein heavy chain binding"/>
    <property type="evidence" value="ECO:0007669"/>
    <property type="project" value="InterPro"/>
</dbReference>
<evidence type="ECO:0000313" key="2">
    <source>
        <dbReference type="Ensembl" id="ENSSPUP00000013605.1"/>
    </source>
</evidence>
<protein>
    <submittedName>
        <fullName evidence="2">Dynein 2 intermediate chain 1</fullName>
    </submittedName>
</protein>
<dbReference type="GO" id="GO:0005868">
    <property type="term" value="C:cytoplasmic dynein complex"/>
    <property type="evidence" value="ECO:0007669"/>
    <property type="project" value="InterPro"/>
</dbReference>
<evidence type="ECO:0000313" key="3">
    <source>
        <dbReference type="Proteomes" id="UP000694392"/>
    </source>
</evidence>
<sequence>MNSEHKSQRKSSRHEDEINHSHGRHTNQERNSGKDKKEDKRHRQHQGEHMSAKGPMQRKTSEEDHELKNPINRTPNPDVRYDDYSANYEDDFEDYEDDFDDDDDDDSEDGEMEERVTEIPVYKMSEIETIQRAINAENERIGISLPMQIPKEYEKEPRTERQDSPARGSLGGKFMDFATAKHRQNIQKITSKQKKRSSELLRLIDLDFSVSFSLLDLPPVNEYDMYIRNFGRTNTKQVGS</sequence>
<organism evidence="2 3">
    <name type="scientific">Sphenodon punctatus</name>
    <name type="common">Tuatara</name>
    <name type="synonym">Hatteria punctata</name>
    <dbReference type="NCBI Taxonomy" id="8508"/>
    <lineage>
        <taxon>Eukaryota</taxon>
        <taxon>Metazoa</taxon>
        <taxon>Chordata</taxon>
        <taxon>Craniata</taxon>
        <taxon>Vertebrata</taxon>
        <taxon>Euteleostomi</taxon>
        <taxon>Lepidosauria</taxon>
        <taxon>Sphenodontia</taxon>
        <taxon>Sphenodontidae</taxon>
        <taxon>Sphenodon</taxon>
    </lineage>
</organism>
<dbReference type="AlphaFoldDB" id="A0A8D0H3H3"/>
<dbReference type="GO" id="GO:0045503">
    <property type="term" value="F:dynein light chain binding"/>
    <property type="evidence" value="ECO:0007669"/>
    <property type="project" value="InterPro"/>
</dbReference>
<reference evidence="2" key="1">
    <citation type="submission" date="2025-08" db="UniProtKB">
        <authorList>
            <consortium name="Ensembl"/>
        </authorList>
    </citation>
    <scope>IDENTIFICATION</scope>
</reference>
<feature type="compositionally biased region" description="Basic and acidic residues" evidence="1">
    <location>
        <begin position="13"/>
        <end position="38"/>
    </location>
</feature>
<dbReference type="PANTHER" id="PTHR16022:SF0">
    <property type="entry name" value="CYTOPLASMIC DYNEIN 2 INTERMEDIATE CHAIN 1"/>
    <property type="match status" value="1"/>
</dbReference>